<dbReference type="InterPro" id="IPR045334">
    <property type="entry name" value="INTS3"/>
</dbReference>
<evidence type="ECO:0000256" key="7">
    <source>
        <dbReference type="ARBA" id="ARBA00054331"/>
    </source>
</evidence>
<feature type="compositionally biased region" description="Low complexity" evidence="8">
    <location>
        <begin position="984"/>
        <end position="999"/>
    </location>
</feature>
<evidence type="ECO:0000259" key="10">
    <source>
        <dbReference type="Pfam" id="PF24566"/>
    </source>
</evidence>
<feature type="compositionally biased region" description="Acidic residues" evidence="8">
    <location>
        <begin position="1001"/>
        <end position="1010"/>
    </location>
</feature>
<keyword evidence="5" id="KW-0539">Nucleus</keyword>
<feature type="domain" description="Integrator complex subunit 3 N-terminal" evidence="9">
    <location>
        <begin position="62"/>
        <end position="464"/>
    </location>
</feature>
<accession>A0A9N9ZXZ3</accession>
<evidence type="ECO:0000256" key="6">
    <source>
        <dbReference type="ARBA" id="ARBA00032741"/>
    </source>
</evidence>
<evidence type="ECO:0000256" key="1">
    <source>
        <dbReference type="ARBA" id="ARBA00004123"/>
    </source>
</evidence>
<organism evidence="11 12">
    <name type="scientific">Bemisia tabaci</name>
    <name type="common">Sweetpotato whitefly</name>
    <name type="synonym">Aleurodes tabaci</name>
    <dbReference type="NCBI Taxonomy" id="7038"/>
    <lineage>
        <taxon>Eukaryota</taxon>
        <taxon>Metazoa</taxon>
        <taxon>Ecdysozoa</taxon>
        <taxon>Arthropoda</taxon>
        <taxon>Hexapoda</taxon>
        <taxon>Insecta</taxon>
        <taxon>Pterygota</taxon>
        <taxon>Neoptera</taxon>
        <taxon>Paraneoptera</taxon>
        <taxon>Hemiptera</taxon>
        <taxon>Sternorrhyncha</taxon>
        <taxon>Aleyrodoidea</taxon>
        <taxon>Aleyrodidae</taxon>
        <taxon>Aleyrodinae</taxon>
        <taxon>Bemisia</taxon>
    </lineage>
</organism>
<feature type="region of interest" description="Disordered" evidence="8">
    <location>
        <begin position="964"/>
        <end position="1031"/>
    </location>
</feature>
<feature type="domain" description="Ints3-like C-terminal" evidence="10">
    <location>
        <begin position="556"/>
        <end position="959"/>
    </location>
</feature>
<comment type="function">
    <text evidence="7">Component of the integrator complex, a multiprotein complex that terminates RNA polymerase II (Pol II) transcription in the promoter-proximal region of genes. The integrator complex provides a quality checkpoint during transcription elongation by driving premature transcription termination of transcripts that are unfavorably configured for transcriptional elongation: the complex terminates transcription by (1) catalyzing dephosphorylation of the C-terminal domain (CTD) of Pol II subunit Polr2A/Rbp1 and Spt5, and (2) degrading the exiting nascent RNA transcript via endonuclease activity. The integrator complex is also involved in the 3'-end processing of the U7 snRNA, and also the spliceosomal snRNAs U1, U2, U4 and U5.</text>
</comment>
<feature type="region of interest" description="Disordered" evidence="8">
    <location>
        <begin position="885"/>
        <end position="913"/>
    </location>
</feature>
<evidence type="ECO:0000313" key="11">
    <source>
        <dbReference type="EMBL" id="CAH0381607.1"/>
    </source>
</evidence>
<gene>
    <name evidence="11" type="ORF">BEMITA_LOCUS1239</name>
</gene>
<protein>
    <recommendedName>
        <fullName evidence="6">SOSS complex subunit A homolog</fullName>
    </recommendedName>
</protein>
<reference evidence="11" key="1">
    <citation type="submission" date="2021-12" db="EMBL/GenBank/DDBJ databases">
        <authorList>
            <person name="King R."/>
        </authorList>
    </citation>
    <scope>NUCLEOTIDE SEQUENCE</scope>
</reference>
<evidence type="ECO:0000256" key="8">
    <source>
        <dbReference type="SAM" id="MobiDB-lite"/>
    </source>
</evidence>
<keyword evidence="4" id="KW-0963">Cytoplasm</keyword>
<feature type="region of interest" description="Disordered" evidence="8">
    <location>
        <begin position="495"/>
        <end position="541"/>
    </location>
</feature>
<evidence type="ECO:0000256" key="5">
    <source>
        <dbReference type="ARBA" id="ARBA00023242"/>
    </source>
</evidence>
<sequence>MDQVKPSTSRLFNTTIIDPKKDEIDEKCERCYQQLQGIVNNLSEKEAQNALISAICKDKAHEEIVSLGLLVIILSEPQNAAKGYRDLTLVSRDGLALVLSHVSQIIERWSRLQDRVRAQLLWLIRELVRNAVPGTDTLCWNILRHAASGDISPRNLFLVEHLLDIFQENRPWLEKYPLLLASVVYSYLRFIEDHFNPGLTTLRQKEISFIVPLLRDKFNECLVIGRDLVRLLQSVAKIPEFELLWKDILHNPKSLSPNFTGVLQLLQTRTSRRFLQSRLTPEMERKLCFLSGSVRFGNHKRYQDWYQRQYLATPESQTLRCDLIRFIVGVIHPTNELLCSDIIPRWAIIGWLLTTCTSTVAAANAKLALFYDWFFFDSEKDNIMNIEPAILVMHHSMKYHPPVTASLLDFLCRIIPHFYPPLMEKVKNGVYSSLRQILEKRVLPSLCPIFDSDKLDKELRASVREHFLEFCFPPPVEGSKIECIKETVESTVIPGTPFRINSDSEPTFSDEEDTANHDEEESIFSKKRLKSESSPSRSDSQLDIAASLEGNLRIAVENLHLESDNDKKCEAMEKLIQVLLQDEDAENETLTALSTCLCTILDEQFDRPTLPEKLSKESIEDSLERPIFVMYRSLTQYSDEDSRRQPLLTVLSEMYNSQPKIGYLLLYYLQATAPPDQLESKSSGSKRASVYKQFCEILDKELESCLIGDLTHCQDYEPSLLCWLAPSIYWQFNSIALNNKELVHLIVSCCDSRQLQELVCLIIQGRLVLFRGDAVIPILNASLNWETFEQFCFWQLVLAHNNVSLTNILSVLPRLDYKNHSEALTSIMLLLKREKPTSELVRQVLSRETRPLTDLFTVTMLQHWSRDYETLGDIIGNLLSSRCPAVSPNKRKRGQQGQGLGAKGGTSPPSAEKILGHLDRVHSTCKSLLKVDAMQRALQTAQYACTETQRSLYSNLFALLEPAENTKTTDRGKSSGRGRKAQTNSSNYKSKSSRSNKFSDSSDESSEEEEIVKPKQTKKRRKVNPVNSDSD</sequence>
<dbReference type="PANTHER" id="PTHR13587:SF7">
    <property type="entry name" value="INTEGRATOR COMPLEX SUBUNIT 3"/>
    <property type="match status" value="1"/>
</dbReference>
<keyword evidence="12" id="KW-1185">Reference proteome</keyword>
<feature type="compositionally biased region" description="Polar residues" evidence="8">
    <location>
        <begin position="532"/>
        <end position="541"/>
    </location>
</feature>
<feature type="compositionally biased region" description="Acidic residues" evidence="8">
    <location>
        <begin position="508"/>
        <end position="522"/>
    </location>
</feature>
<evidence type="ECO:0000256" key="3">
    <source>
        <dbReference type="ARBA" id="ARBA00006130"/>
    </source>
</evidence>
<dbReference type="Pfam" id="PF10189">
    <property type="entry name" value="Ints3_N"/>
    <property type="match status" value="1"/>
</dbReference>
<comment type="subcellular location">
    <subcellularLocation>
        <location evidence="2">Cytoplasm</location>
    </subcellularLocation>
    <subcellularLocation>
        <location evidence="1">Nucleus</location>
    </subcellularLocation>
</comment>
<dbReference type="GO" id="GO:0005737">
    <property type="term" value="C:cytoplasm"/>
    <property type="evidence" value="ECO:0007669"/>
    <property type="project" value="UniProtKB-SubCell"/>
</dbReference>
<evidence type="ECO:0000256" key="2">
    <source>
        <dbReference type="ARBA" id="ARBA00004496"/>
    </source>
</evidence>
<comment type="similarity">
    <text evidence="3">Belongs to the Integrator subunit 3 family.</text>
</comment>
<dbReference type="GO" id="GO:0005634">
    <property type="term" value="C:nucleus"/>
    <property type="evidence" value="ECO:0007669"/>
    <property type="project" value="UniProtKB-SubCell"/>
</dbReference>
<dbReference type="InterPro" id="IPR019333">
    <property type="entry name" value="INTS3_N"/>
</dbReference>
<dbReference type="Proteomes" id="UP001152759">
    <property type="component" value="Chromosome 1"/>
</dbReference>
<dbReference type="InterPro" id="IPR056518">
    <property type="entry name" value="HEAT_Ints3_C"/>
</dbReference>
<evidence type="ECO:0000256" key="4">
    <source>
        <dbReference type="ARBA" id="ARBA00022490"/>
    </source>
</evidence>
<dbReference type="Pfam" id="PF24566">
    <property type="entry name" value="HEAT_Ints3_C"/>
    <property type="match status" value="1"/>
</dbReference>
<dbReference type="PANTHER" id="PTHR13587">
    <property type="entry name" value="INTEGRATOR COMPLEX SUBUNIT 3"/>
    <property type="match status" value="1"/>
</dbReference>
<name>A0A9N9ZXZ3_BEMTA</name>
<dbReference type="EMBL" id="OU963862">
    <property type="protein sequence ID" value="CAH0381607.1"/>
    <property type="molecule type" value="Genomic_DNA"/>
</dbReference>
<dbReference type="AlphaFoldDB" id="A0A9N9ZXZ3"/>
<dbReference type="KEGG" id="btab:109038831"/>
<evidence type="ECO:0000259" key="9">
    <source>
        <dbReference type="Pfam" id="PF10189"/>
    </source>
</evidence>
<evidence type="ECO:0000313" key="12">
    <source>
        <dbReference type="Proteomes" id="UP001152759"/>
    </source>
</evidence>
<proteinExistence type="inferred from homology"/>